<dbReference type="SUPFAM" id="SSF48403">
    <property type="entry name" value="Ankyrin repeat"/>
    <property type="match status" value="1"/>
</dbReference>
<evidence type="ECO:0000256" key="2">
    <source>
        <dbReference type="ARBA" id="ARBA00023043"/>
    </source>
</evidence>
<comment type="caution">
    <text evidence="5">The sequence shown here is derived from an EMBL/GenBank/DDBJ whole genome shotgun (WGS) entry which is preliminary data.</text>
</comment>
<dbReference type="Gene3D" id="1.25.40.20">
    <property type="entry name" value="Ankyrin repeat-containing domain"/>
    <property type="match status" value="1"/>
</dbReference>
<dbReference type="InterPro" id="IPR036770">
    <property type="entry name" value="Ankyrin_rpt-contain_sf"/>
</dbReference>
<keyword evidence="6" id="KW-1185">Reference proteome</keyword>
<evidence type="ECO:0000259" key="4">
    <source>
        <dbReference type="PROSITE" id="PS50225"/>
    </source>
</evidence>
<gene>
    <name evidence="5" type="ORF">GV64_00860</name>
</gene>
<feature type="repeat" description="ANK" evidence="3">
    <location>
        <begin position="62"/>
        <end position="94"/>
    </location>
</feature>
<dbReference type="EMBL" id="JOJP01000001">
    <property type="protein sequence ID" value="KEI69476.1"/>
    <property type="molecule type" value="Genomic_DNA"/>
</dbReference>
<dbReference type="SMART" id="SM00248">
    <property type="entry name" value="ANK"/>
    <property type="match status" value="3"/>
</dbReference>
<sequence>MYACVSGNMGLAEVLLTQTGADVNQRNHIYETPLVVACSYGSNDFVELLVHAGAVLDFRSTCQRTALFFAIMYGYPECVNTLLKFGADMDLQDSMGKTPIDYAIEKQKKAETKEDKFKYGEILKLLANPPKRVTLSRFSKSNQLKNTCRNRIRQLLNSSSRDHLFTKKVKLLPLPNEQKEYLQGNSTQSLNDALRLHP</sequence>
<feature type="domain" description="SOCS box" evidence="4">
    <location>
        <begin position="125"/>
        <end position="188"/>
    </location>
</feature>
<keyword evidence="1" id="KW-0677">Repeat</keyword>
<dbReference type="Proteomes" id="UP000027997">
    <property type="component" value="Unassembled WGS sequence"/>
</dbReference>
<evidence type="ECO:0000313" key="6">
    <source>
        <dbReference type="Proteomes" id="UP000027997"/>
    </source>
</evidence>
<accession>A0A081K5Q0</accession>
<evidence type="ECO:0000256" key="3">
    <source>
        <dbReference type="PROSITE-ProRule" id="PRU00023"/>
    </source>
</evidence>
<dbReference type="PROSITE" id="PS50088">
    <property type="entry name" value="ANK_REPEAT"/>
    <property type="match status" value="2"/>
</dbReference>
<name>A0A081K5Q0_9GAMM</name>
<dbReference type="PANTHER" id="PTHR24173">
    <property type="entry name" value="ANKYRIN REPEAT CONTAINING"/>
    <property type="match status" value="1"/>
</dbReference>
<dbReference type="Pfam" id="PF07525">
    <property type="entry name" value="SOCS_box"/>
    <property type="match status" value="1"/>
</dbReference>
<dbReference type="InterPro" id="IPR002110">
    <property type="entry name" value="Ankyrin_rpt"/>
</dbReference>
<feature type="repeat" description="ANK" evidence="3">
    <location>
        <begin position="29"/>
        <end position="61"/>
    </location>
</feature>
<dbReference type="InterPro" id="IPR001496">
    <property type="entry name" value="SOCS_box"/>
</dbReference>
<evidence type="ECO:0000313" key="5">
    <source>
        <dbReference type="EMBL" id="KEI69476.1"/>
    </source>
</evidence>
<proteinExistence type="predicted"/>
<dbReference type="AlphaFoldDB" id="A0A081K5Q0"/>
<dbReference type="PANTHER" id="PTHR24173:SF74">
    <property type="entry name" value="ANKYRIN REPEAT DOMAIN-CONTAINING PROTEIN 16"/>
    <property type="match status" value="1"/>
</dbReference>
<dbReference type="PROSITE" id="PS50297">
    <property type="entry name" value="ANK_REP_REGION"/>
    <property type="match status" value="1"/>
</dbReference>
<dbReference type="STRING" id="305900.GV64_00860"/>
<protein>
    <recommendedName>
        <fullName evidence="4">SOCS box domain-containing protein</fullName>
    </recommendedName>
</protein>
<organism evidence="5 6">
    <name type="scientific">Endozoicomonas elysicola</name>
    <dbReference type="NCBI Taxonomy" id="305900"/>
    <lineage>
        <taxon>Bacteria</taxon>
        <taxon>Pseudomonadati</taxon>
        <taxon>Pseudomonadota</taxon>
        <taxon>Gammaproteobacteria</taxon>
        <taxon>Oceanospirillales</taxon>
        <taxon>Endozoicomonadaceae</taxon>
        <taxon>Endozoicomonas</taxon>
    </lineage>
</organism>
<evidence type="ECO:0000256" key="1">
    <source>
        <dbReference type="ARBA" id="ARBA00022737"/>
    </source>
</evidence>
<dbReference type="Pfam" id="PF12796">
    <property type="entry name" value="Ank_2"/>
    <property type="match status" value="1"/>
</dbReference>
<keyword evidence="2 3" id="KW-0040">ANK repeat</keyword>
<dbReference type="eggNOG" id="COG0666">
    <property type="taxonomic scope" value="Bacteria"/>
</dbReference>
<reference evidence="5 6" key="1">
    <citation type="submission" date="2014-06" db="EMBL/GenBank/DDBJ databases">
        <title>Whole Genome Sequences of Three Symbiotic Endozoicomonas Bacteria.</title>
        <authorList>
            <person name="Neave M.J."/>
            <person name="Apprill A."/>
            <person name="Voolstra C.R."/>
        </authorList>
    </citation>
    <scope>NUCLEOTIDE SEQUENCE [LARGE SCALE GENOMIC DNA]</scope>
    <source>
        <strain evidence="5 6">DSM 22380</strain>
    </source>
</reference>
<dbReference type="PROSITE" id="PS50225">
    <property type="entry name" value="SOCS"/>
    <property type="match status" value="1"/>
</dbReference>